<dbReference type="Proteomes" id="UP000283479">
    <property type="component" value="Unassembled WGS sequence"/>
</dbReference>
<name>A0A438ATR9_9NOCA</name>
<keyword evidence="2" id="KW-0472">Membrane</keyword>
<feature type="region of interest" description="Disordered" evidence="1">
    <location>
        <begin position="55"/>
        <end position="74"/>
    </location>
</feature>
<proteinExistence type="predicted"/>
<organism evidence="4 5">
    <name type="scientific">Rhodococcus xishaensis</name>
    <dbReference type="NCBI Taxonomy" id="2487364"/>
    <lineage>
        <taxon>Bacteria</taxon>
        <taxon>Bacillati</taxon>
        <taxon>Actinomycetota</taxon>
        <taxon>Actinomycetes</taxon>
        <taxon>Mycobacteriales</taxon>
        <taxon>Nocardiaceae</taxon>
        <taxon>Rhodococcus</taxon>
    </lineage>
</organism>
<dbReference type="EMBL" id="RKLO01000004">
    <property type="protein sequence ID" value="RVW02124.1"/>
    <property type="molecule type" value="Genomic_DNA"/>
</dbReference>
<keyword evidence="2" id="KW-0812">Transmembrane</keyword>
<feature type="transmembrane region" description="Helical" evidence="2">
    <location>
        <begin position="229"/>
        <end position="247"/>
    </location>
</feature>
<keyword evidence="5" id="KW-1185">Reference proteome</keyword>
<dbReference type="RefSeq" id="WP_127954765.1">
    <property type="nucleotide sequence ID" value="NZ_RKLO01000004.1"/>
</dbReference>
<feature type="transmembrane region" description="Helical" evidence="2">
    <location>
        <begin position="105"/>
        <end position="130"/>
    </location>
</feature>
<sequence>MSVIQVCAHCATRWPVVEAPAHWCARCQGVLLSPFDTDRPTPPSGRNFRWVARSPYQQSAGRRPPAARELGPTPRYSQVPRWGLLDPPPERPDDRFTRTESAADLAPTLLACTAIVFGLAAASEAFRYALLMFNRVQLVDPLTLALSDSMVWATQVSAPLVALAAAIASVCRLALTRRRVLAARGLADPRSPRSLAVGVLVPVVNLVMPGVFLSEIARGDRRTLTAIRIWWVAWVANGVLVAIGLLWRNRDTLQAQADGVVLAAVTATVAAATALLTLHIVRRFDDRDLFGRPHRSARWVNVPSSAQPEEATVR</sequence>
<evidence type="ECO:0000313" key="5">
    <source>
        <dbReference type="Proteomes" id="UP000283479"/>
    </source>
</evidence>
<gene>
    <name evidence="4" type="ORF">EGT50_12000</name>
</gene>
<feature type="transmembrane region" description="Helical" evidence="2">
    <location>
        <begin position="259"/>
        <end position="281"/>
    </location>
</feature>
<evidence type="ECO:0000256" key="1">
    <source>
        <dbReference type="SAM" id="MobiDB-lite"/>
    </source>
</evidence>
<dbReference type="Pfam" id="PF14219">
    <property type="entry name" value="DUF4328"/>
    <property type="match status" value="1"/>
</dbReference>
<accession>A0A438ATR9</accession>
<evidence type="ECO:0000259" key="3">
    <source>
        <dbReference type="Pfam" id="PF14219"/>
    </source>
</evidence>
<comment type="caution">
    <text evidence="4">The sequence shown here is derived from an EMBL/GenBank/DDBJ whole genome shotgun (WGS) entry which is preliminary data.</text>
</comment>
<dbReference type="AlphaFoldDB" id="A0A438ATR9"/>
<dbReference type="InterPro" id="IPR025565">
    <property type="entry name" value="DUF4328"/>
</dbReference>
<dbReference type="OrthoDB" id="4774087at2"/>
<evidence type="ECO:0000256" key="2">
    <source>
        <dbReference type="SAM" id="Phobius"/>
    </source>
</evidence>
<protein>
    <submittedName>
        <fullName evidence="4">DUF4328 domain-containing protein</fullName>
    </submittedName>
</protein>
<feature type="transmembrane region" description="Helical" evidence="2">
    <location>
        <begin position="150"/>
        <end position="175"/>
    </location>
</feature>
<feature type="domain" description="DUF4328" evidence="3">
    <location>
        <begin position="137"/>
        <end position="285"/>
    </location>
</feature>
<keyword evidence="2" id="KW-1133">Transmembrane helix</keyword>
<reference evidence="4 5" key="1">
    <citation type="submission" date="2018-11" db="EMBL/GenBank/DDBJ databases">
        <title>Rhodococcus spongicola sp. nov. and Rhodococcus xishaensis sp. nov. from marine sponges.</title>
        <authorList>
            <person name="Li L."/>
            <person name="Lin H.W."/>
        </authorList>
    </citation>
    <scope>NUCLEOTIDE SEQUENCE [LARGE SCALE GENOMIC DNA]</scope>
    <source>
        <strain evidence="4 5">LHW51113</strain>
    </source>
</reference>
<feature type="transmembrane region" description="Helical" evidence="2">
    <location>
        <begin position="195"/>
        <end position="217"/>
    </location>
</feature>
<evidence type="ECO:0000313" key="4">
    <source>
        <dbReference type="EMBL" id="RVW02124.1"/>
    </source>
</evidence>